<dbReference type="SMART" id="SM00490">
    <property type="entry name" value="HELICc"/>
    <property type="match status" value="1"/>
</dbReference>
<dbReference type="GO" id="GO:0003677">
    <property type="term" value="F:DNA binding"/>
    <property type="evidence" value="ECO:0007669"/>
    <property type="project" value="InterPro"/>
</dbReference>
<sequence>MNAPRTLFPHQVEAVEAAVSALDTPPRGIPANGLRASVVAACGTGKTLIAAHSALRIAKGGRILVMLPTLDLLTQTVREWRAEGHDGKSVAVCSLDDDAGLYAAGVRTTTNPIVLAERHGKGPVTMYATYASLPVLTKAFSGEYGGAMRPFDLVVVDEAHRTSGSLGKAWAAIHHQSEIPAARRLYFTATPRIWRERPPSWEVRAGSRDRLPAELACSMDDLEVFGPIVYELGLADAISLGLLARYQILVVEVRDPVVTPERLSGPQAREEEVRGLRLGALQAALLRTAAEHGLQKIITFHHRTVEAEAFCKGLKKKAAELHASDPGMYPESVWAGWLRGEHESDHRAQELGRFGGTAHRAVLSNCRVLGEGVDCPAVDSVALLDPKGSSVDIVQAIGRALRQKPNSGKLASLIVPVFLGPDEAPSDMVTSASYRPLVKVLAGLRAHDERAVEMLAIPQENSPREMGEWIGPEPEEGEEESRMLLRFSSPRDPAAVAELVSLRVIDTERQDWTRGYWSARRWAAREGHLRVPLGAQMETGPGAAYPLGRWIRRQRAAYASGQLDGRRAARLERLGMVWDPAEAEWQDNLAAARLYMDRYGTLAAPRGAVVAEPGGQAARALQGPSGATGRPIGQWLSNCRRPGALSDERAAQLAQIDRDWNPDWPIDWQRHYTGVRALVVDGGAAADEITPGVTVHGADVGRWLARQRETWAALSQAQRERLTALGVTAPEPAAAAPKADGRAAAWERGLAAARSYLAREGTLTGVSRAHIEHVVHDGQDHAVKLGVWLANQRSRRAKLPADRAAMLTELGAI</sequence>
<proteinExistence type="predicted"/>
<dbReference type="SMART" id="SM00487">
    <property type="entry name" value="DEXDc"/>
    <property type="match status" value="1"/>
</dbReference>
<protein>
    <submittedName>
        <fullName evidence="3">DEAD/DEAH box helicase</fullName>
    </submittedName>
</protein>
<dbReference type="InterPro" id="IPR001650">
    <property type="entry name" value="Helicase_C-like"/>
</dbReference>
<dbReference type="Pfam" id="PF03457">
    <property type="entry name" value="HA"/>
    <property type="match status" value="4"/>
</dbReference>
<keyword evidence="3" id="KW-0378">Hydrolase</keyword>
<dbReference type="RefSeq" id="WP_138058548.1">
    <property type="nucleotide sequence ID" value="NZ_VAWE01000006.1"/>
</dbReference>
<dbReference type="GO" id="GO:0005524">
    <property type="term" value="F:ATP binding"/>
    <property type="evidence" value="ECO:0007669"/>
    <property type="project" value="InterPro"/>
</dbReference>
<dbReference type="InterPro" id="IPR006935">
    <property type="entry name" value="Helicase/UvrB_N"/>
</dbReference>
<evidence type="ECO:0000259" key="1">
    <source>
        <dbReference type="PROSITE" id="PS51192"/>
    </source>
</evidence>
<organism evidence="3 4">
    <name type="scientific">Streptomyces marianii</name>
    <dbReference type="NCBI Taxonomy" id="1817406"/>
    <lineage>
        <taxon>Bacteria</taxon>
        <taxon>Bacillati</taxon>
        <taxon>Actinomycetota</taxon>
        <taxon>Actinomycetes</taxon>
        <taxon>Kitasatosporales</taxon>
        <taxon>Streptomycetaceae</taxon>
        <taxon>Streptomyces</taxon>
    </lineage>
</organism>
<feature type="domain" description="Helicase C-terminal" evidence="2">
    <location>
        <begin position="280"/>
        <end position="458"/>
    </location>
</feature>
<keyword evidence="4" id="KW-1185">Reference proteome</keyword>
<dbReference type="Pfam" id="PF04851">
    <property type="entry name" value="ResIII"/>
    <property type="match status" value="1"/>
</dbReference>
<dbReference type="EMBL" id="VAWE01000006">
    <property type="protein sequence ID" value="TLQ38635.1"/>
    <property type="molecule type" value="Genomic_DNA"/>
</dbReference>
<accession>A0A5R9DSQ5</accession>
<dbReference type="GO" id="GO:0016787">
    <property type="term" value="F:hydrolase activity"/>
    <property type="evidence" value="ECO:0007669"/>
    <property type="project" value="InterPro"/>
</dbReference>
<name>A0A5R9DSQ5_9ACTN</name>
<dbReference type="PROSITE" id="PS51192">
    <property type="entry name" value="HELICASE_ATP_BIND_1"/>
    <property type="match status" value="1"/>
</dbReference>
<keyword evidence="3" id="KW-0347">Helicase</keyword>
<dbReference type="Proteomes" id="UP000305921">
    <property type="component" value="Unassembled WGS sequence"/>
</dbReference>
<feature type="domain" description="Helicase ATP-binding" evidence="1">
    <location>
        <begin position="27"/>
        <end position="209"/>
    </location>
</feature>
<gene>
    <name evidence="3" type="ORF">FEF34_40880</name>
</gene>
<keyword evidence="3" id="KW-0547">Nucleotide-binding</keyword>
<dbReference type="PANTHER" id="PTHR47396:SF1">
    <property type="entry name" value="ATP-DEPENDENT HELICASE IRC3-RELATED"/>
    <property type="match status" value="1"/>
</dbReference>
<dbReference type="PANTHER" id="PTHR47396">
    <property type="entry name" value="TYPE I RESTRICTION ENZYME ECOKI R PROTEIN"/>
    <property type="match status" value="1"/>
</dbReference>
<dbReference type="PROSITE" id="PS51194">
    <property type="entry name" value="HELICASE_CTER"/>
    <property type="match status" value="1"/>
</dbReference>
<dbReference type="GO" id="GO:0004386">
    <property type="term" value="F:helicase activity"/>
    <property type="evidence" value="ECO:0007669"/>
    <property type="project" value="UniProtKB-KW"/>
</dbReference>
<dbReference type="InterPro" id="IPR005114">
    <property type="entry name" value="Helicase_assoc"/>
</dbReference>
<dbReference type="InterPro" id="IPR027417">
    <property type="entry name" value="P-loop_NTPase"/>
</dbReference>
<dbReference type="CDD" id="cd18785">
    <property type="entry name" value="SF2_C"/>
    <property type="match status" value="1"/>
</dbReference>
<dbReference type="InterPro" id="IPR050742">
    <property type="entry name" value="Helicase_Restrict-Modif_Enz"/>
</dbReference>
<dbReference type="InterPro" id="IPR014001">
    <property type="entry name" value="Helicase_ATP-bd"/>
</dbReference>
<evidence type="ECO:0000313" key="4">
    <source>
        <dbReference type="Proteomes" id="UP000305921"/>
    </source>
</evidence>
<dbReference type="OrthoDB" id="9776021at2"/>
<dbReference type="Gene3D" id="3.40.50.300">
    <property type="entry name" value="P-loop containing nucleotide triphosphate hydrolases"/>
    <property type="match status" value="2"/>
</dbReference>
<keyword evidence="3" id="KW-0067">ATP-binding</keyword>
<dbReference type="AlphaFoldDB" id="A0A5R9DSQ5"/>
<comment type="caution">
    <text evidence="3">The sequence shown here is derived from an EMBL/GenBank/DDBJ whole genome shotgun (WGS) entry which is preliminary data.</text>
</comment>
<dbReference type="Gene3D" id="6.10.140.530">
    <property type="match status" value="2"/>
</dbReference>
<dbReference type="Pfam" id="PF00271">
    <property type="entry name" value="Helicase_C"/>
    <property type="match status" value="1"/>
</dbReference>
<dbReference type="GO" id="GO:0005829">
    <property type="term" value="C:cytosol"/>
    <property type="evidence" value="ECO:0007669"/>
    <property type="project" value="TreeGrafter"/>
</dbReference>
<reference evidence="3 4" key="1">
    <citation type="submission" date="2019-05" db="EMBL/GenBank/DDBJ databases">
        <title>Streptomyces marianii sp. nov., a novel marine actinomycete from southern coast of India.</title>
        <authorList>
            <person name="Iniyan A.M."/>
            <person name="Wink J."/>
            <person name="Ramprasad E."/>
            <person name="Ramana C.V."/>
            <person name="Bunk B."/>
            <person name="Sproer C."/>
            <person name="Joseph F.-J.R.S."/>
            <person name="Vincent S.G.P."/>
        </authorList>
    </citation>
    <scope>NUCLEOTIDE SEQUENCE [LARGE SCALE GENOMIC DNA]</scope>
    <source>
        <strain evidence="3 4">ICN19</strain>
    </source>
</reference>
<evidence type="ECO:0000259" key="2">
    <source>
        <dbReference type="PROSITE" id="PS51194"/>
    </source>
</evidence>
<dbReference type="SUPFAM" id="SSF52540">
    <property type="entry name" value="P-loop containing nucleoside triphosphate hydrolases"/>
    <property type="match status" value="1"/>
</dbReference>
<evidence type="ECO:0000313" key="3">
    <source>
        <dbReference type="EMBL" id="TLQ38635.1"/>
    </source>
</evidence>